<keyword evidence="2" id="KW-1185">Reference proteome</keyword>
<accession>A0A4Y2P9B7</accession>
<protein>
    <submittedName>
        <fullName evidence="1">Uncharacterized protein</fullName>
    </submittedName>
</protein>
<dbReference type="AlphaFoldDB" id="A0A4Y2P9B7"/>
<evidence type="ECO:0000313" key="1">
    <source>
        <dbReference type="EMBL" id="GBN47623.1"/>
    </source>
</evidence>
<name>A0A4Y2P9B7_ARAVE</name>
<comment type="caution">
    <text evidence="1">The sequence shown here is derived from an EMBL/GenBank/DDBJ whole genome shotgun (WGS) entry which is preliminary data.</text>
</comment>
<gene>
    <name evidence="1" type="ORF">AVEN_73472_1</name>
</gene>
<organism evidence="1 2">
    <name type="scientific">Araneus ventricosus</name>
    <name type="common">Orbweaver spider</name>
    <name type="synonym">Epeira ventricosa</name>
    <dbReference type="NCBI Taxonomy" id="182803"/>
    <lineage>
        <taxon>Eukaryota</taxon>
        <taxon>Metazoa</taxon>
        <taxon>Ecdysozoa</taxon>
        <taxon>Arthropoda</taxon>
        <taxon>Chelicerata</taxon>
        <taxon>Arachnida</taxon>
        <taxon>Araneae</taxon>
        <taxon>Araneomorphae</taxon>
        <taxon>Entelegynae</taxon>
        <taxon>Araneoidea</taxon>
        <taxon>Araneidae</taxon>
        <taxon>Araneus</taxon>
    </lineage>
</organism>
<proteinExistence type="predicted"/>
<reference evidence="1 2" key="1">
    <citation type="journal article" date="2019" name="Sci. Rep.">
        <title>Orb-weaving spider Araneus ventricosus genome elucidates the spidroin gene catalogue.</title>
        <authorList>
            <person name="Kono N."/>
            <person name="Nakamura H."/>
            <person name="Ohtoshi R."/>
            <person name="Moran D.A.P."/>
            <person name="Shinohara A."/>
            <person name="Yoshida Y."/>
            <person name="Fujiwara M."/>
            <person name="Mori M."/>
            <person name="Tomita M."/>
            <person name="Arakawa K."/>
        </authorList>
    </citation>
    <scope>NUCLEOTIDE SEQUENCE [LARGE SCALE GENOMIC DNA]</scope>
</reference>
<dbReference type="EMBL" id="BGPR01010709">
    <property type="protein sequence ID" value="GBN47623.1"/>
    <property type="molecule type" value="Genomic_DNA"/>
</dbReference>
<dbReference type="Proteomes" id="UP000499080">
    <property type="component" value="Unassembled WGS sequence"/>
</dbReference>
<evidence type="ECO:0000313" key="2">
    <source>
        <dbReference type="Proteomes" id="UP000499080"/>
    </source>
</evidence>
<sequence>MPFSMHAATECDTTSAIFRKEKYRELHLITKNREMPSLILQFNSPQLDPLKALILAIHPLQYGSKQNPSLQNLTWQLFHQVQQLLSIHFVFNFKSNNGWKTTWILQNGDGS</sequence>